<dbReference type="InterPro" id="IPR025565">
    <property type="entry name" value="DUF4328"/>
</dbReference>
<organism evidence="4 5">
    <name type="scientific">Lihuaxuella thermophila</name>
    <dbReference type="NCBI Taxonomy" id="1173111"/>
    <lineage>
        <taxon>Bacteria</taxon>
        <taxon>Bacillati</taxon>
        <taxon>Bacillota</taxon>
        <taxon>Bacilli</taxon>
        <taxon>Bacillales</taxon>
        <taxon>Thermoactinomycetaceae</taxon>
        <taxon>Lihuaxuella</taxon>
    </lineage>
</organism>
<evidence type="ECO:0000313" key="4">
    <source>
        <dbReference type="EMBL" id="SEN36678.1"/>
    </source>
</evidence>
<dbReference type="AlphaFoldDB" id="A0A1H8G015"/>
<keyword evidence="5" id="KW-1185">Reference proteome</keyword>
<evidence type="ECO:0000256" key="1">
    <source>
        <dbReference type="SAM" id="MobiDB-lite"/>
    </source>
</evidence>
<dbReference type="OrthoDB" id="4174975at2"/>
<keyword evidence="2" id="KW-0812">Transmembrane</keyword>
<dbReference type="STRING" id="1173111.SAMN05444955_109144"/>
<reference evidence="4 5" key="1">
    <citation type="submission" date="2016-10" db="EMBL/GenBank/DDBJ databases">
        <authorList>
            <person name="de Groot N.N."/>
        </authorList>
    </citation>
    <scope>NUCLEOTIDE SEQUENCE [LARGE SCALE GENOMIC DNA]</scope>
    <source>
        <strain evidence="4 5">DSM 46701</strain>
    </source>
</reference>
<keyword evidence="2" id="KW-0472">Membrane</keyword>
<sequence length="273" mass="30760">MYPVSTTLLPYQSPKSRAKILQILLIVNIVFTCISMIGEWIAIGVYSDSANAIPTDEETLMAEGLTGITGILFIPVYLATIVVFCIWIHRIYKNLPLLGAKNLRMTPGWAVGWYFVPFANLVKPYQGMKDAWNACSLDADQGDLSWGERSAPGLIKWWWGFWLFSNSVSKLVVRIYNKAETTDELISAAKLSIFSGLIDLKLTVLALILVKRLTERQEKKWQALQTQEQNFTSPFGFEPDSPQMGNVQGQPLSFQMKEDHSSTEPSDPNFKWG</sequence>
<dbReference type="Proteomes" id="UP000199695">
    <property type="component" value="Unassembled WGS sequence"/>
</dbReference>
<dbReference type="EMBL" id="FOCQ01000009">
    <property type="protein sequence ID" value="SEN36678.1"/>
    <property type="molecule type" value="Genomic_DNA"/>
</dbReference>
<feature type="region of interest" description="Disordered" evidence="1">
    <location>
        <begin position="232"/>
        <end position="273"/>
    </location>
</feature>
<gene>
    <name evidence="4" type="ORF">SAMN05444955_109144</name>
</gene>
<evidence type="ECO:0000259" key="3">
    <source>
        <dbReference type="Pfam" id="PF14219"/>
    </source>
</evidence>
<feature type="transmembrane region" description="Helical" evidence="2">
    <location>
        <begin position="65"/>
        <end position="88"/>
    </location>
</feature>
<evidence type="ECO:0000313" key="5">
    <source>
        <dbReference type="Proteomes" id="UP000199695"/>
    </source>
</evidence>
<name>A0A1H8G015_9BACL</name>
<dbReference type="Pfam" id="PF14219">
    <property type="entry name" value="DUF4328"/>
    <property type="match status" value="1"/>
</dbReference>
<feature type="compositionally biased region" description="Polar residues" evidence="1">
    <location>
        <begin position="243"/>
        <end position="253"/>
    </location>
</feature>
<feature type="domain" description="DUF4328" evidence="3">
    <location>
        <begin position="61"/>
        <end position="214"/>
    </location>
</feature>
<feature type="transmembrane region" description="Helical" evidence="2">
    <location>
        <begin position="20"/>
        <end position="45"/>
    </location>
</feature>
<evidence type="ECO:0000256" key="2">
    <source>
        <dbReference type="SAM" id="Phobius"/>
    </source>
</evidence>
<protein>
    <recommendedName>
        <fullName evidence="3">DUF4328 domain-containing protein</fullName>
    </recommendedName>
</protein>
<dbReference type="RefSeq" id="WP_139179492.1">
    <property type="nucleotide sequence ID" value="NZ_FOCQ01000009.1"/>
</dbReference>
<keyword evidence="2" id="KW-1133">Transmembrane helix</keyword>
<accession>A0A1H8G015</accession>
<proteinExistence type="predicted"/>